<comment type="subcellular location">
    <subcellularLocation>
        <location evidence="1">Membrane</location>
        <topology evidence="1">Single-pass membrane protein</topology>
    </subcellularLocation>
</comment>
<evidence type="ECO:0000313" key="12">
    <source>
        <dbReference type="Proteomes" id="UP000759131"/>
    </source>
</evidence>
<gene>
    <name evidence="11" type="ORF">OSB1V03_LOCUS14649</name>
</gene>
<keyword evidence="5" id="KW-0130">Cell adhesion</keyword>
<dbReference type="InterPro" id="IPR003598">
    <property type="entry name" value="Ig_sub2"/>
</dbReference>
<reference evidence="11" key="1">
    <citation type="submission" date="2020-11" db="EMBL/GenBank/DDBJ databases">
        <authorList>
            <person name="Tran Van P."/>
        </authorList>
    </citation>
    <scope>NUCLEOTIDE SEQUENCE</scope>
</reference>
<keyword evidence="12" id="KW-1185">Reference proteome</keyword>
<dbReference type="PANTHER" id="PTHR10075:SF100">
    <property type="entry name" value="FASCICLIN-2"/>
    <property type="match status" value="1"/>
</dbReference>
<dbReference type="EMBL" id="OC868848">
    <property type="protein sequence ID" value="CAD7634253.1"/>
    <property type="molecule type" value="Genomic_DNA"/>
</dbReference>
<evidence type="ECO:0000256" key="2">
    <source>
        <dbReference type="ARBA" id="ARBA00022692"/>
    </source>
</evidence>
<dbReference type="SMART" id="SM00409">
    <property type="entry name" value="IG"/>
    <property type="match status" value="2"/>
</dbReference>
<feature type="domain" description="Ig-like" evidence="10">
    <location>
        <begin position="9"/>
        <end position="97"/>
    </location>
</feature>
<dbReference type="GO" id="GO:0098632">
    <property type="term" value="F:cell-cell adhesion mediator activity"/>
    <property type="evidence" value="ECO:0007669"/>
    <property type="project" value="TreeGrafter"/>
</dbReference>
<keyword evidence="4" id="KW-0677">Repeat</keyword>
<keyword evidence="2" id="KW-0812">Transmembrane</keyword>
<evidence type="ECO:0000259" key="10">
    <source>
        <dbReference type="PROSITE" id="PS50835"/>
    </source>
</evidence>
<keyword evidence="8" id="KW-1015">Disulfide bond</keyword>
<dbReference type="SUPFAM" id="SSF48726">
    <property type="entry name" value="Immunoglobulin"/>
    <property type="match status" value="2"/>
</dbReference>
<dbReference type="PROSITE" id="PS50835">
    <property type="entry name" value="IG_LIKE"/>
    <property type="match status" value="2"/>
</dbReference>
<dbReference type="InterPro" id="IPR036179">
    <property type="entry name" value="Ig-like_dom_sf"/>
</dbReference>
<evidence type="ECO:0000313" key="11">
    <source>
        <dbReference type="EMBL" id="CAD7634253.1"/>
    </source>
</evidence>
<keyword evidence="7" id="KW-0472">Membrane</keyword>
<dbReference type="InterPro" id="IPR003599">
    <property type="entry name" value="Ig_sub"/>
</dbReference>
<evidence type="ECO:0000256" key="9">
    <source>
        <dbReference type="ARBA" id="ARBA00023319"/>
    </source>
</evidence>
<dbReference type="FunFam" id="2.60.40.10:FF:000017">
    <property type="entry name" value="Down syndrome cell adhesion molecule b"/>
    <property type="match status" value="1"/>
</dbReference>
<dbReference type="InterPro" id="IPR007110">
    <property type="entry name" value="Ig-like_dom"/>
</dbReference>
<evidence type="ECO:0000256" key="8">
    <source>
        <dbReference type="ARBA" id="ARBA00023157"/>
    </source>
</evidence>
<dbReference type="CDD" id="cd20956">
    <property type="entry name" value="IgI_4_Dscam"/>
    <property type="match status" value="1"/>
</dbReference>
<dbReference type="GO" id="GO:0007411">
    <property type="term" value="P:axon guidance"/>
    <property type="evidence" value="ECO:0007669"/>
    <property type="project" value="TreeGrafter"/>
</dbReference>
<keyword evidence="6" id="KW-1133">Transmembrane helix</keyword>
<dbReference type="EMBL" id="CAJPIZ010014273">
    <property type="protein sequence ID" value="CAG2114683.1"/>
    <property type="molecule type" value="Genomic_DNA"/>
</dbReference>
<evidence type="ECO:0000256" key="4">
    <source>
        <dbReference type="ARBA" id="ARBA00022737"/>
    </source>
</evidence>
<sequence>MTFILFYVPLSIELLPNRQSVDVGKSALFNCSVSGHPINTIVFERNHRRLKSGFNSDIRFIAKDLIHIDSVNKEHRGMYQCFASNDYESVQAYAELQLGDDPPEFRDVFQSQTLEPGPSLSLKCIAGGTPLPQITWQLDDSPIPESLRVRFGDYVTKDGLVISYVNVSEVRVEDGGGYACKADNGVASIE</sequence>
<dbReference type="GO" id="GO:0007156">
    <property type="term" value="P:homophilic cell adhesion via plasma membrane adhesion molecules"/>
    <property type="evidence" value="ECO:0007669"/>
    <property type="project" value="TreeGrafter"/>
</dbReference>
<accession>A0A7R9L5D4</accession>
<dbReference type="InterPro" id="IPR013098">
    <property type="entry name" value="Ig_I-set"/>
</dbReference>
<dbReference type="InterPro" id="IPR013783">
    <property type="entry name" value="Ig-like_fold"/>
</dbReference>
<evidence type="ECO:0000256" key="1">
    <source>
        <dbReference type="ARBA" id="ARBA00004167"/>
    </source>
</evidence>
<dbReference type="AlphaFoldDB" id="A0A7R9L5D4"/>
<keyword evidence="3" id="KW-0732">Signal</keyword>
<dbReference type="SMART" id="SM00408">
    <property type="entry name" value="IGc2"/>
    <property type="match status" value="2"/>
</dbReference>
<dbReference type="GO" id="GO:0030424">
    <property type="term" value="C:axon"/>
    <property type="evidence" value="ECO:0007669"/>
    <property type="project" value="TreeGrafter"/>
</dbReference>
<dbReference type="GO" id="GO:0070593">
    <property type="term" value="P:dendrite self-avoidance"/>
    <property type="evidence" value="ECO:0007669"/>
    <property type="project" value="TreeGrafter"/>
</dbReference>
<dbReference type="Proteomes" id="UP000759131">
    <property type="component" value="Unassembled WGS sequence"/>
</dbReference>
<keyword evidence="9" id="KW-0393">Immunoglobulin domain</keyword>
<feature type="non-terminal residue" evidence="11">
    <location>
        <position position="1"/>
    </location>
</feature>
<evidence type="ECO:0000256" key="3">
    <source>
        <dbReference type="ARBA" id="ARBA00022729"/>
    </source>
</evidence>
<organism evidence="11">
    <name type="scientific">Medioppia subpectinata</name>
    <dbReference type="NCBI Taxonomy" id="1979941"/>
    <lineage>
        <taxon>Eukaryota</taxon>
        <taxon>Metazoa</taxon>
        <taxon>Ecdysozoa</taxon>
        <taxon>Arthropoda</taxon>
        <taxon>Chelicerata</taxon>
        <taxon>Arachnida</taxon>
        <taxon>Acari</taxon>
        <taxon>Acariformes</taxon>
        <taxon>Sarcoptiformes</taxon>
        <taxon>Oribatida</taxon>
        <taxon>Brachypylina</taxon>
        <taxon>Oppioidea</taxon>
        <taxon>Oppiidae</taxon>
        <taxon>Medioppia</taxon>
    </lineage>
</organism>
<dbReference type="GO" id="GO:0005886">
    <property type="term" value="C:plasma membrane"/>
    <property type="evidence" value="ECO:0007669"/>
    <property type="project" value="TreeGrafter"/>
</dbReference>
<dbReference type="OrthoDB" id="152385at2759"/>
<name>A0A7R9L5D4_9ACAR</name>
<feature type="domain" description="Ig-like" evidence="10">
    <location>
        <begin position="103"/>
        <end position="190"/>
    </location>
</feature>
<evidence type="ECO:0000256" key="5">
    <source>
        <dbReference type="ARBA" id="ARBA00022889"/>
    </source>
</evidence>
<dbReference type="Gene3D" id="2.60.40.10">
    <property type="entry name" value="Immunoglobulins"/>
    <property type="match status" value="2"/>
</dbReference>
<protein>
    <recommendedName>
        <fullName evidence="10">Ig-like domain-containing protein</fullName>
    </recommendedName>
</protein>
<evidence type="ECO:0000256" key="6">
    <source>
        <dbReference type="ARBA" id="ARBA00022989"/>
    </source>
</evidence>
<proteinExistence type="predicted"/>
<dbReference type="PANTHER" id="PTHR10075">
    <property type="entry name" value="BASIGIN RELATED"/>
    <property type="match status" value="1"/>
</dbReference>
<evidence type="ECO:0000256" key="7">
    <source>
        <dbReference type="ARBA" id="ARBA00023136"/>
    </source>
</evidence>
<dbReference type="Pfam" id="PF07679">
    <property type="entry name" value="I-set"/>
    <property type="match status" value="2"/>
</dbReference>